<dbReference type="PaxDb" id="55529-EKX49112"/>
<evidence type="ECO:0000256" key="1">
    <source>
        <dbReference type="SAM" id="SignalP"/>
    </source>
</evidence>
<feature type="chain" id="PRO_5008771613" evidence="1">
    <location>
        <begin position="26"/>
        <end position="235"/>
    </location>
</feature>
<sequence>MACPLPGVGFALLLLLPIMIPMVYSASTPSPSFPLSSSFVTVSSSSFSSVSNTQSGSDVRSSTATMGFVAFSHGLPTLGHSMWGEAKCIKTASCKVKASRLTVEGNSGLRKLRAESAMSATEPDVLAEVKIRAEKARFTSRATKLLGKPVLSDWKEGVHFVNADKDCKFNFMEMVVVRGKYARVQMGPNEDGMFAVETMNGEMGSSGVRRLGPTIIGRIVDMSYLDDAFNYYEIS</sequence>
<dbReference type="RefSeq" id="XP_005836092.1">
    <property type="nucleotide sequence ID" value="XM_005836035.1"/>
</dbReference>
<gene>
    <name evidence="2" type="ORF">GUITHDRAFT_162246</name>
</gene>
<feature type="signal peptide" evidence="1">
    <location>
        <begin position="1"/>
        <end position="25"/>
    </location>
</feature>
<dbReference type="AlphaFoldDB" id="L1JL98"/>
<dbReference type="KEGG" id="gtt:GUITHDRAFT_162246"/>
<keyword evidence="4" id="KW-1185">Reference proteome</keyword>
<reference evidence="2 4" key="1">
    <citation type="journal article" date="2012" name="Nature">
        <title>Algal genomes reveal evolutionary mosaicism and the fate of nucleomorphs.</title>
        <authorList>
            <consortium name="DOE Joint Genome Institute"/>
            <person name="Curtis B.A."/>
            <person name="Tanifuji G."/>
            <person name="Burki F."/>
            <person name="Gruber A."/>
            <person name="Irimia M."/>
            <person name="Maruyama S."/>
            <person name="Arias M.C."/>
            <person name="Ball S.G."/>
            <person name="Gile G.H."/>
            <person name="Hirakawa Y."/>
            <person name="Hopkins J.F."/>
            <person name="Kuo A."/>
            <person name="Rensing S.A."/>
            <person name="Schmutz J."/>
            <person name="Symeonidi A."/>
            <person name="Elias M."/>
            <person name="Eveleigh R.J."/>
            <person name="Herman E.K."/>
            <person name="Klute M.J."/>
            <person name="Nakayama T."/>
            <person name="Obornik M."/>
            <person name="Reyes-Prieto A."/>
            <person name="Armbrust E.V."/>
            <person name="Aves S.J."/>
            <person name="Beiko R.G."/>
            <person name="Coutinho P."/>
            <person name="Dacks J.B."/>
            <person name="Durnford D.G."/>
            <person name="Fast N.M."/>
            <person name="Green B.R."/>
            <person name="Grisdale C.J."/>
            <person name="Hempel F."/>
            <person name="Henrissat B."/>
            <person name="Hoppner M.P."/>
            <person name="Ishida K."/>
            <person name="Kim E."/>
            <person name="Koreny L."/>
            <person name="Kroth P.G."/>
            <person name="Liu Y."/>
            <person name="Malik S.B."/>
            <person name="Maier U.G."/>
            <person name="McRose D."/>
            <person name="Mock T."/>
            <person name="Neilson J.A."/>
            <person name="Onodera N.T."/>
            <person name="Poole A.M."/>
            <person name="Pritham E.J."/>
            <person name="Richards T.A."/>
            <person name="Rocap G."/>
            <person name="Roy S.W."/>
            <person name="Sarai C."/>
            <person name="Schaack S."/>
            <person name="Shirato S."/>
            <person name="Slamovits C.H."/>
            <person name="Spencer D.F."/>
            <person name="Suzuki S."/>
            <person name="Worden A.Z."/>
            <person name="Zauner S."/>
            <person name="Barry K."/>
            <person name="Bell C."/>
            <person name="Bharti A.K."/>
            <person name="Crow J.A."/>
            <person name="Grimwood J."/>
            <person name="Kramer R."/>
            <person name="Lindquist E."/>
            <person name="Lucas S."/>
            <person name="Salamov A."/>
            <person name="McFadden G.I."/>
            <person name="Lane C.E."/>
            <person name="Keeling P.J."/>
            <person name="Gray M.W."/>
            <person name="Grigoriev I.V."/>
            <person name="Archibald J.M."/>
        </authorList>
    </citation>
    <scope>NUCLEOTIDE SEQUENCE</scope>
    <source>
        <strain evidence="2 4">CCMP2712</strain>
    </source>
</reference>
<evidence type="ECO:0000313" key="3">
    <source>
        <dbReference type="EnsemblProtists" id="EKX49112"/>
    </source>
</evidence>
<name>L1JL98_GUITC</name>
<proteinExistence type="predicted"/>
<evidence type="ECO:0000313" key="2">
    <source>
        <dbReference type="EMBL" id="EKX49112.1"/>
    </source>
</evidence>
<dbReference type="GeneID" id="17305783"/>
<dbReference type="Proteomes" id="UP000011087">
    <property type="component" value="Unassembled WGS sequence"/>
</dbReference>
<reference evidence="4" key="2">
    <citation type="submission" date="2012-11" db="EMBL/GenBank/DDBJ databases">
        <authorList>
            <person name="Kuo A."/>
            <person name="Curtis B.A."/>
            <person name="Tanifuji G."/>
            <person name="Burki F."/>
            <person name="Gruber A."/>
            <person name="Irimia M."/>
            <person name="Maruyama S."/>
            <person name="Arias M.C."/>
            <person name="Ball S.G."/>
            <person name="Gile G.H."/>
            <person name="Hirakawa Y."/>
            <person name="Hopkins J.F."/>
            <person name="Rensing S.A."/>
            <person name="Schmutz J."/>
            <person name="Symeonidi A."/>
            <person name="Elias M."/>
            <person name="Eveleigh R.J."/>
            <person name="Herman E.K."/>
            <person name="Klute M.J."/>
            <person name="Nakayama T."/>
            <person name="Obornik M."/>
            <person name="Reyes-Prieto A."/>
            <person name="Armbrust E.V."/>
            <person name="Aves S.J."/>
            <person name="Beiko R.G."/>
            <person name="Coutinho P."/>
            <person name="Dacks J.B."/>
            <person name="Durnford D.G."/>
            <person name="Fast N.M."/>
            <person name="Green B.R."/>
            <person name="Grisdale C."/>
            <person name="Hempe F."/>
            <person name="Henrissat B."/>
            <person name="Hoppner M.P."/>
            <person name="Ishida K.-I."/>
            <person name="Kim E."/>
            <person name="Koreny L."/>
            <person name="Kroth P.G."/>
            <person name="Liu Y."/>
            <person name="Malik S.-B."/>
            <person name="Maier U.G."/>
            <person name="McRose D."/>
            <person name="Mock T."/>
            <person name="Neilson J.A."/>
            <person name="Onodera N.T."/>
            <person name="Poole A.M."/>
            <person name="Pritham E.J."/>
            <person name="Richards T.A."/>
            <person name="Rocap G."/>
            <person name="Roy S.W."/>
            <person name="Sarai C."/>
            <person name="Schaack S."/>
            <person name="Shirato S."/>
            <person name="Slamovits C.H."/>
            <person name="Spencer D.F."/>
            <person name="Suzuki S."/>
            <person name="Worden A.Z."/>
            <person name="Zauner S."/>
            <person name="Barry K."/>
            <person name="Bell C."/>
            <person name="Bharti A.K."/>
            <person name="Crow J.A."/>
            <person name="Grimwood J."/>
            <person name="Kramer R."/>
            <person name="Lindquist E."/>
            <person name="Lucas S."/>
            <person name="Salamov A."/>
            <person name="McFadden G.I."/>
            <person name="Lane C.E."/>
            <person name="Keeling P.J."/>
            <person name="Gray M.W."/>
            <person name="Grigoriev I.V."/>
            <person name="Archibald J.M."/>
        </authorList>
    </citation>
    <scope>NUCLEOTIDE SEQUENCE</scope>
    <source>
        <strain evidence="4">CCMP2712</strain>
    </source>
</reference>
<evidence type="ECO:0000313" key="4">
    <source>
        <dbReference type="Proteomes" id="UP000011087"/>
    </source>
</evidence>
<keyword evidence="1" id="KW-0732">Signal</keyword>
<reference evidence="3" key="3">
    <citation type="submission" date="2015-06" db="UniProtKB">
        <authorList>
            <consortium name="EnsemblProtists"/>
        </authorList>
    </citation>
    <scope>IDENTIFICATION</scope>
</reference>
<accession>L1JL98</accession>
<dbReference type="EnsemblProtists" id="EKX49112">
    <property type="protein sequence ID" value="EKX49112"/>
    <property type="gene ID" value="GUITHDRAFT_162246"/>
</dbReference>
<organism evidence="2">
    <name type="scientific">Guillardia theta (strain CCMP2712)</name>
    <name type="common">Cryptophyte</name>
    <dbReference type="NCBI Taxonomy" id="905079"/>
    <lineage>
        <taxon>Eukaryota</taxon>
        <taxon>Cryptophyceae</taxon>
        <taxon>Pyrenomonadales</taxon>
        <taxon>Geminigeraceae</taxon>
        <taxon>Guillardia</taxon>
    </lineage>
</organism>
<dbReference type="HOGENOM" id="CLU_1182083_0_0_1"/>
<protein>
    <submittedName>
        <fullName evidence="2 3">Uncharacterized protein</fullName>
    </submittedName>
</protein>
<dbReference type="EMBL" id="JH992983">
    <property type="protein sequence ID" value="EKX49112.1"/>
    <property type="molecule type" value="Genomic_DNA"/>
</dbReference>